<feature type="transmembrane region" description="Helical" evidence="13">
    <location>
        <begin position="176"/>
        <end position="197"/>
    </location>
</feature>
<gene>
    <name evidence="14" type="ORF">GJ744_006126</name>
</gene>
<comment type="caution">
    <text evidence="14">The sequence shown here is derived from an EMBL/GenBank/DDBJ whole genome shotgun (WGS) entry which is preliminary data.</text>
</comment>
<evidence type="ECO:0000256" key="2">
    <source>
        <dbReference type="ARBA" id="ARBA00009901"/>
    </source>
</evidence>
<dbReference type="GO" id="GO:0005774">
    <property type="term" value="C:vacuolar membrane"/>
    <property type="evidence" value="ECO:0007669"/>
    <property type="project" value="TreeGrafter"/>
</dbReference>
<dbReference type="GO" id="GO:0031419">
    <property type="term" value="F:cobalamin binding"/>
    <property type="evidence" value="ECO:0007669"/>
    <property type="project" value="UniProtKB-KW"/>
</dbReference>
<accession>A0A8H7E707</accession>
<feature type="transmembrane region" description="Helical" evidence="13">
    <location>
        <begin position="118"/>
        <end position="141"/>
    </location>
</feature>
<name>A0A8H7E707_9EURO</name>
<evidence type="ECO:0000256" key="5">
    <source>
        <dbReference type="ARBA" id="ARBA00022628"/>
    </source>
</evidence>
<comment type="function">
    <text evidence="11">Probable lysosomal cobalamin transporter. Required to export cobalamin from lysosomes allowing its conversion to cofactors.</text>
</comment>
<keyword evidence="8 13" id="KW-0472">Membrane</keyword>
<feature type="transmembrane region" description="Helical" evidence="13">
    <location>
        <begin position="31"/>
        <end position="54"/>
    </location>
</feature>
<keyword evidence="5" id="KW-0846">Cobalamin</keyword>
<evidence type="ECO:0000256" key="7">
    <source>
        <dbReference type="ARBA" id="ARBA00022989"/>
    </source>
</evidence>
<dbReference type="EMBL" id="JAACFV010000027">
    <property type="protein sequence ID" value="KAF7510760.1"/>
    <property type="molecule type" value="Genomic_DNA"/>
</dbReference>
<evidence type="ECO:0000256" key="12">
    <source>
        <dbReference type="SAM" id="MobiDB-lite"/>
    </source>
</evidence>
<feature type="transmembrane region" description="Helical" evidence="13">
    <location>
        <begin position="450"/>
        <end position="474"/>
    </location>
</feature>
<feature type="compositionally biased region" description="Gly residues" evidence="12">
    <location>
        <begin position="610"/>
        <end position="619"/>
    </location>
</feature>
<dbReference type="GO" id="GO:0072665">
    <property type="term" value="P:protein localization to vacuole"/>
    <property type="evidence" value="ECO:0007669"/>
    <property type="project" value="TreeGrafter"/>
</dbReference>
<keyword evidence="15" id="KW-1185">Reference proteome</keyword>
<dbReference type="OrthoDB" id="73273at2759"/>
<evidence type="ECO:0000313" key="14">
    <source>
        <dbReference type="EMBL" id="KAF7510760.1"/>
    </source>
</evidence>
<feature type="transmembrane region" description="Helical" evidence="13">
    <location>
        <begin position="346"/>
        <end position="365"/>
    </location>
</feature>
<evidence type="ECO:0000256" key="3">
    <source>
        <dbReference type="ARBA" id="ARBA00017088"/>
    </source>
</evidence>
<evidence type="ECO:0000313" key="15">
    <source>
        <dbReference type="Proteomes" id="UP000606974"/>
    </source>
</evidence>
<organism evidence="14 15">
    <name type="scientific">Endocarpon pusillum</name>
    <dbReference type="NCBI Taxonomy" id="364733"/>
    <lineage>
        <taxon>Eukaryota</taxon>
        <taxon>Fungi</taxon>
        <taxon>Dikarya</taxon>
        <taxon>Ascomycota</taxon>
        <taxon>Pezizomycotina</taxon>
        <taxon>Eurotiomycetes</taxon>
        <taxon>Chaetothyriomycetidae</taxon>
        <taxon>Verrucariales</taxon>
        <taxon>Verrucariaceae</taxon>
        <taxon>Endocarpon</taxon>
    </lineage>
</organism>
<reference evidence="14" key="1">
    <citation type="submission" date="2020-02" db="EMBL/GenBank/DDBJ databases">
        <authorList>
            <person name="Palmer J.M."/>
        </authorList>
    </citation>
    <scope>NUCLEOTIDE SEQUENCE</scope>
    <source>
        <strain evidence="14">EPUS1.4</strain>
        <tissue evidence="14">Thallus</tissue>
    </source>
</reference>
<feature type="transmembrane region" description="Helical" evidence="13">
    <location>
        <begin position="66"/>
        <end position="89"/>
    </location>
</feature>
<evidence type="ECO:0000256" key="8">
    <source>
        <dbReference type="ARBA" id="ARBA00023136"/>
    </source>
</evidence>
<dbReference type="PANTHER" id="PTHR16130">
    <property type="entry name" value="LYSOSOMAL COBALAMIN TRANSPORTER-RELATED"/>
    <property type="match status" value="1"/>
</dbReference>
<dbReference type="Pfam" id="PF04791">
    <property type="entry name" value="LMBR1"/>
    <property type="match status" value="1"/>
</dbReference>
<feature type="region of interest" description="Disordered" evidence="12">
    <location>
        <begin position="276"/>
        <end position="296"/>
    </location>
</feature>
<keyword evidence="9" id="KW-0458">Lysosome</keyword>
<evidence type="ECO:0000256" key="1">
    <source>
        <dbReference type="ARBA" id="ARBA00004155"/>
    </source>
</evidence>
<evidence type="ECO:0000256" key="11">
    <source>
        <dbReference type="ARBA" id="ARBA00025515"/>
    </source>
</evidence>
<comment type="similarity">
    <text evidence="2">Belongs to the LIMR family. LMBRD1 subfamily.</text>
</comment>
<comment type="subcellular location">
    <subcellularLocation>
        <location evidence="1">Lysosome membrane</location>
        <topology evidence="1">Multi-pass membrane protein</topology>
    </subcellularLocation>
</comment>
<keyword evidence="6 13" id="KW-0812">Transmembrane</keyword>
<dbReference type="InterPro" id="IPR006876">
    <property type="entry name" value="LMBR1-like_membr_prot"/>
</dbReference>
<dbReference type="AlphaFoldDB" id="A0A8H7E707"/>
<evidence type="ECO:0000256" key="9">
    <source>
        <dbReference type="ARBA" id="ARBA00023228"/>
    </source>
</evidence>
<dbReference type="PANTHER" id="PTHR16130:SF2">
    <property type="entry name" value="LYSOSOMAL COBALAMIN TRANSPORT ESCORT PROTEIN LMBD1"/>
    <property type="match status" value="1"/>
</dbReference>
<dbReference type="Proteomes" id="UP000606974">
    <property type="component" value="Unassembled WGS sequence"/>
</dbReference>
<keyword evidence="4" id="KW-0813">Transport</keyword>
<feature type="transmembrane region" description="Helical" evidence="13">
    <location>
        <begin position="408"/>
        <end position="438"/>
    </location>
</feature>
<evidence type="ECO:0000256" key="10">
    <source>
        <dbReference type="ARBA" id="ARBA00023285"/>
    </source>
</evidence>
<dbReference type="InterPro" id="IPR050854">
    <property type="entry name" value="LMBD1_LysCbl_Transport"/>
</dbReference>
<sequence>MSNSLDLLWKPELTSAARTQGQGQGFIQLTLIWVVYAVVIVLVFAIASVFVYIYQTPRERSASVTIVCIFTLTCLLATVLLLPVDVALVSSTTSSKLGRRKEWATQDKVDNITKTLQIVYYTLYSVDAVLCLLVVPFTYFWNEESDDNDDDEFHEAGVDFGSQTTVGSRFWGAFKYTLVFIFLCLALFLVGFFVPIARHREGAHFDLDYFRHLLTENHGERALVFAVGLLITVGIIIYCFYTAAGMALLPLALIKSAPAISAPQLAQTTATELEANRERQRQLEGRAQGNPDGLSSKDRRELEALVREERTLVRRERMAAESTGEGRSWVVRAWIKLEAIFRPLKLLGGILLVIVALIIFASMLITGIDKARNSICGRHCGYVLARIKIFQPINFILVKSAKIFPIDYLLFTLLVLFFFSSSIVGLATAGIRFLWLTLFRIRKGHTSPQALLVATVMLTLITLALNYSIAMVVAPQYATFGPQTFCDHPPRHPGEQPDCTNHTHHIVPCSETTNSPAAKNVCTPSMVSQFLNRVTVNYPFFGAVDFWAQFVFLGVFLVVFLLMLFRTPKLRDEDADEDALEAEEEGLLASTGRRFGATWQDITGRVGRVGKSGAGAGGRGARDGADD</sequence>
<evidence type="ECO:0000256" key="4">
    <source>
        <dbReference type="ARBA" id="ARBA00022448"/>
    </source>
</evidence>
<feature type="region of interest" description="Disordered" evidence="12">
    <location>
        <begin position="607"/>
        <end position="627"/>
    </location>
</feature>
<keyword evidence="10" id="KW-0170">Cobalt</keyword>
<evidence type="ECO:0000256" key="13">
    <source>
        <dbReference type="SAM" id="Phobius"/>
    </source>
</evidence>
<proteinExistence type="inferred from homology"/>
<evidence type="ECO:0000256" key="6">
    <source>
        <dbReference type="ARBA" id="ARBA00022692"/>
    </source>
</evidence>
<keyword evidence="7 13" id="KW-1133">Transmembrane helix</keyword>
<feature type="transmembrane region" description="Helical" evidence="13">
    <location>
        <begin position="222"/>
        <end position="249"/>
    </location>
</feature>
<protein>
    <recommendedName>
        <fullName evidence="3">Probable lysosomal cobalamin transporter</fullName>
    </recommendedName>
</protein>
<feature type="transmembrane region" description="Helical" evidence="13">
    <location>
        <begin position="546"/>
        <end position="565"/>
    </location>
</feature>